<keyword evidence="2 6" id="KW-0812">Transmembrane</keyword>
<comment type="subcellular location">
    <subcellularLocation>
        <location evidence="1">Endomembrane system</location>
        <topology evidence="1">Multi-pass membrane protein</topology>
    </subcellularLocation>
</comment>
<evidence type="ECO:0000256" key="2">
    <source>
        <dbReference type="ARBA" id="ARBA00022692"/>
    </source>
</evidence>
<keyword evidence="9" id="KW-1185">Reference proteome</keyword>
<evidence type="ECO:0000256" key="1">
    <source>
        <dbReference type="ARBA" id="ARBA00004127"/>
    </source>
</evidence>
<evidence type="ECO:0000256" key="6">
    <source>
        <dbReference type="SAM" id="Phobius"/>
    </source>
</evidence>
<evidence type="ECO:0000256" key="3">
    <source>
        <dbReference type="ARBA" id="ARBA00022989"/>
    </source>
</evidence>
<keyword evidence="4 6" id="KW-0472">Membrane</keyword>
<dbReference type="GO" id="GO:0012505">
    <property type="term" value="C:endomembrane system"/>
    <property type="evidence" value="ECO:0007669"/>
    <property type="project" value="UniProtKB-SubCell"/>
</dbReference>
<dbReference type="EMBL" id="PGFA01000004">
    <property type="protein sequence ID" value="PJJ48669.1"/>
    <property type="molecule type" value="Genomic_DNA"/>
</dbReference>
<evidence type="ECO:0000313" key="8">
    <source>
        <dbReference type="EMBL" id="PJJ48669.1"/>
    </source>
</evidence>
<organism evidence="8 9">
    <name type="scientific">Hymenobacter chitinivorans DSM 11115</name>
    <dbReference type="NCBI Taxonomy" id="1121954"/>
    <lineage>
        <taxon>Bacteria</taxon>
        <taxon>Pseudomonadati</taxon>
        <taxon>Bacteroidota</taxon>
        <taxon>Cytophagia</taxon>
        <taxon>Cytophagales</taxon>
        <taxon>Hymenobacteraceae</taxon>
        <taxon>Hymenobacter</taxon>
    </lineage>
</organism>
<comment type="caution">
    <text evidence="8">The sequence shown here is derived from an EMBL/GenBank/DDBJ whole genome shotgun (WGS) entry which is preliminary data.</text>
</comment>
<feature type="domain" description="DUF1232" evidence="7">
    <location>
        <begin position="85"/>
        <end position="120"/>
    </location>
</feature>
<feature type="transmembrane region" description="Helical" evidence="6">
    <location>
        <begin position="77"/>
        <end position="99"/>
    </location>
</feature>
<evidence type="ECO:0000259" key="7">
    <source>
        <dbReference type="Pfam" id="PF06803"/>
    </source>
</evidence>
<evidence type="ECO:0000313" key="9">
    <source>
        <dbReference type="Proteomes" id="UP000228535"/>
    </source>
</evidence>
<feature type="compositionally biased region" description="Polar residues" evidence="5">
    <location>
        <begin position="155"/>
        <end position="167"/>
    </location>
</feature>
<dbReference type="AlphaFoldDB" id="A0A2M9ASJ1"/>
<accession>A0A2M9ASJ1</accession>
<sequence>MDKNNPKGSDIAGSPLFKKFLGKAEDYIKRPTRIKQLLNDAYQKASDKNDVGTMAHEAWENLQILFRLIKTSVSGEYTGLPTPTIIAAVAVVIYFLSPIDLIPDFIPVLGLLDDVALVAWFTSTLTGEMDKFKEWERTRPIVVTEATDIKPGPATTMQTSDGTTANSGPKPEHSVHQTSDASLMDSTHGQESSESTKRAGKVDLGQPTNSRVSDTDSGISSPDSSNPNPSLTGPTDPAPKNDVKPHADDIANRGDSSRNGNDGALDTGGNVR</sequence>
<keyword evidence="3 6" id="KW-1133">Transmembrane helix</keyword>
<feature type="region of interest" description="Disordered" evidence="5">
    <location>
        <begin position="143"/>
        <end position="272"/>
    </location>
</feature>
<evidence type="ECO:0000256" key="5">
    <source>
        <dbReference type="SAM" id="MobiDB-lite"/>
    </source>
</evidence>
<reference evidence="8 9" key="1">
    <citation type="submission" date="2017-11" db="EMBL/GenBank/DDBJ databases">
        <title>Genomic Encyclopedia of Archaeal and Bacterial Type Strains, Phase II (KMG-II): From Individual Species to Whole Genera.</title>
        <authorList>
            <person name="Goeker M."/>
        </authorList>
    </citation>
    <scope>NUCLEOTIDE SEQUENCE [LARGE SCALE GENOMIC DNA]</scope>
    <source>
        <strain evidence="8 9">DSM 11115</strain>
    </source>
</reference>
<gene>
    <name evidence="8" type="ORF">CLV45_4378</name>
</gene>
<proteinExistence type="predicted"/>
<evidence type="ECO:0000256" key="4">
    <source>
        <dbReference type="ARBA" id="ARBA00023136"/>
    </source>
</evidence>
<dbReference type="Pfam" id="PF06803">
    <property type="entry name" value="DUF1232"/>
    <property type="match status" value="1"/>
</dbReference>
<dbReference type="InterPro" id="IPR010652">
    <property type="entry name" value="DUF1232"/>
</dbReference>
<feature type="compositionally biased region" description="Basic and acidic residues" evidence="5">
    <location>
        <begin position="239"/>
        <end position="256"/>
    </location>
</feature>
<dbReference type="Proteomes" id="UP000228535">
    <property type="component" value="Unassembled WGS sequence"/>
</dbReference>
<protein>
    <submittedName>
        <fullName evidence="8">Uncharacterized membrane protein YkvA (DUF1232 family)</fullName>
    </submittedName>
</protein>
<feature type="compositionally biased region" description="Polar residues" evidence="5">
    <location>
        <begin position="176"/>
        <end position="193"/>
    </location>
</feature>
<feature type="compositionally biased region" description="Low complexity" evidence="5">
    <location>
        <begin position="215"/>
        <end position="230"/>
    </location>
</feature>
<name>A0A2M9ASJ1_9BACT</name>